<keyword evidence="3" id="KW-0804">Transcription</keyword>
<keyword evidence="6" id="KW-1185">Reference proteome</keyword>
<dbReference type="PANTHER" id="PTHR30146:SF109">
    <property type="entry name" value="HTH-TYPE TRANSCRIPTIONAL REGULATOR GALS"/>
    <property type="match status" value="1"/>
</dbReference>
<keyword evidence="1" id="KW-0805">Transcription regulation</keyword>
<dbReference type="SMART" id="SM00354">
    <property type="entry name" value="HTH_LACI"/>
    <property type="match status" value="1"/>
</dbReference>
<evidence type="ECO:0000256" key="2">
    <source>
        <dbReference type="ARBA" id="ARBA00023125"/>
    </source>
</evidence>
<dbReference type="InterPro" id="IPR000843">
    <property type="entry name" value="HTH_LacI"/>
</dbReference>
<dbReference type="PANTHER" id="PTHR30146">
    <property type="entry name" value="LACI-RELATED TRANSCRIPTIONAL REPRESSOR"/>
    <property type="match status" value="1"/>
</dbReference>
<keyword evidence="2" id="KW-0238">DNA-binding</keyword>
<dbReference type="CDD" id="cd01392">
    <property type="entry name" value="HTH_LacI"/>
    <property type="match status" value="1"/>
</dbReference>
<dbReference type="Proteomes" id="UP000636579">
    <property type="component" value="Unassembled WGS sequence"/>
</dbReference>
<evidence type="ECO:0000256" key="1">
    <source>
        <dbReference type="ARBA" id="ARBA00023015"/>
    </source>
</evidence>
<dbReference type="Pfam" id="PF13377">
    <property type="entry name" value="Peripla_BP_3"/>
    <property type="match status" value="1"/>
</dbReference>
<accession>A0ABR9J7T8</accession>
<dbReference type="SUPFAM" id="SSF53822">
    <property type="entry name" value="Periplasmic binding protein-like I"/>
    <property type="match status" value="1"/>
</dbReference>
<evidence type="ECO:0000259" key="4">
    <source>
        <dbReference type="PROSITE" id="PS50932"/>
    </source>
</evidence>
<protein>
    <submittedName>
        <fullName evidence="5">LacI family transcriptional regulator</fullName>
    </submittedName>
</protein>
<dbReference type="InterPro" id="IPR046335">
    <property type="entry name" value="LacI/GalR-like_sensor"/>
</dbReference>
<dbReference type="Gene3D" id="1.10.260.40">
    <property type="entry name" value="lambda repressor-like DNA-binding domains"/>
    <property type="match status" value="1"/>
</dbReference>
<dbReference type="SUPFAM" id="SSF47413">
    <property type="entry name" value="lambda repressor-like DNA-binding domains"/>
    <property type="match status" value="1"/>
</dbReference>
<dbReference type="InterPro" id="IPR028082">
    <property type="entry name" value="Peripla_BP_I"/>
</dbReference>
<evidence type="ECO:0000313" key="6">
    <source>
        <dbReference type="Proteomes" id="UP000636579"/>
    </source>
</evidence>
<organism evidence="5 6">
    <name type="scientific">Nesterenkonia halotolerans</name>
    <dbReference type="NCBI Taxonomy" id="225325"/>
    <lineage>
        <taxon>Bacteria</taxon>
        <taxon>Bacillati</taxon>
        <taxon>Actinomycetota</taxon>
        <taxon>Actinomycetes</taxon>
        <taxon>Micrococcales</taxon>
        <taxon>Micrococcaceae</taxon>
        <taxon>Nesterenkonia</taxon>
    </lineage>
</organism>
<feature type="domain" description="HTH lacI-type" evidence="4">
    <location>
        <begin position="4"/>
        <end position="58"/>
    </location>
</feature>
<sequence>MALAQVRDVAARAQVSPATVSNALNHPDKVSEATRERVQAAISELGYVRNDAARQLRQQQNLAVGMIVLDIGNPFFADVARGAENSLGALERPLLLGNSSQSPQRELTQLRLFEEQRVSGILITPVGDILDRLRQIKDHGISVVIVDREAGADEISSVSTNDVHGGQVAAEHLLELGRRRIAVIGGPQNIRQVAHRFQGAQTAAETHGDAEVRLWDTGAMDAKSGREATRALLELRPGQRPDAIFAANDLVALGALQELSRAGVRVPEDIALIGYDDIAFAATATVPISSVRQPAEEMGVHAAQLLVKAIQDPESAVGHEVFTPTLVARESTLGR</sequence>
<evidence type="ECO:0000256" key="3">
    <source>
        <dbReference type="ARBA" id="ARBA00023163"/>
    </source>
</evidence>
<dbReference type="InterPro" id="IPR010982">
    <property type="entry name" value="Lambda_DNA-bd_dom_sf"/>
</dbReference>
<proteinExistence type="predicted"/>
<dbReference type="EMBL" id="JADBEE010000001">
    <property type="protein sequence ID" value="MBE1515056.1"/>
    <property type="molecule type" value="Genomic_DNA"/>
</dbReference>
<dbReference type="RefSeq" id="WP_192591727.1">
    <property type="nucleotide sequence ID" value="NZ_JADBEE010000001.1"/>
</dbReference>
<dbReference type="Gene3D" id="3.40.50.2300">
    <property type="match status" value="2"/>
</dbReference>
<dbReference type="PROSITE" id="PS50932">
    <property type="entry name" value="HTH_LACI_2"/>
    <property type="match status" value="1"/>
</dbReference>
<name>A0ABR9J7T8_9MICC</name>
<evidence type="ECO:0000313" key="5">
    <source>
        <dbReference type="EMBL" id="MBE1515056.1"/>
    </source>
</evidence>
<gene>
    <name evidence="5" type="ORF">H4W26_001811</name>
</gene>
<dbReference type="CDD" id="cd06267">
    <property type="entry name" value="PBP1_LacI_sugar_binding-like"/>
    <property type="match status" value="1"/>
</dbReference>
<dbReference type="PROSITE" id="PS00356">
    <property type="entry name" value="HTH_LACI_1"/>
    <property type="match status" value="1"/>
</dbReference>
<reference evidence="5 6" key="1">
    <citation type="submission" date="2020-10" db="EMBL/GenBank/DDBJ databases">
        <title>Sequencing the genomes of 1000 actinobacteria strains.</title>
        <authorList>
            <person name="Klenk H.-P."/>
        </authorList>
    </citation>
    <scope>NUCLEOTIDE SEQUENCE [LARGE SCALE GENOMIC DNA]</scope>
    <source>
        <strain evidence="5 6">DSM 15474</strain>
    </source>
</reference>
<dbReference type="Pfam" id="PF00356">
    <property type="entry name" value="LacI"/>
    <property type="match status" value="1"/>
</dbReference>
<comment type="caution">
    <text evidence="5">The sequence shown here is derived from an EMBL/GenBank/DDBJ whole genome shotgun (WGS) entry which is preliminary data.</text>
</comment>